<dbReference type="Proteomes" id="UP000199062">
    <property type="component" value="Unassembled WGS sequence"/>
</dbReference>
<dbReference type="InterPro" id="IPR010995">
    <property type="entry name" value="DNA_repair_Rad51/TF_NusA_a-hlx"/>
</dbReference>
<protein>
    <submittedName>
        <fullName evidence="1">Helix-hairpin-helix domain-containing protein</fullName>
    </submittedName>
</protein>
<dbReference type="SUPFAM" id="SSF47794">
    <property type="entry name" value="Rad51 N-terminal domain-like"/>
    <property type="match status" value="1"/>
</dbReference>
<proteinExistence type="predicted"/>
<dbReference type="Gene3D" id="1.10.150.20">
    <property type="entry name" value="5' to 3' exonuclease, C-terminal subdomain"/>
    <property type="match status" value="1"/>
</dbReference>
<dbReference type="EMBL" id="FOZK01000001">
    <property type="protein sequence ID" value="SFR86478.1"/>
    <property type="molecule type" value="Genomic_DNA"/>
</dbReference>
<reference evidence="1 2" key="1">
    <citation type="submission" date="2016-10" db="EMBL/GenBank/DDBJ databases">
        <authorList>
            <person name="de Groot N.N."/>
        </authorList>
    </citation>
    <scope>NUCLEOTIDE SEQUENCE [LARGE SCALE GENOMIC DNA]</scope>
    <source>
        <strain evidence="1 2">CGMCC 1.10457</strain>
    </source>
</reference>
<dbReference type="RefSeq" id="WP_143117606.1">
    <property type="nucleotide sequence ID" value="NZ_FOZK01000001.1"/>
</dbReference>
<dbReference type="GO" id="GO:0000166">
    <property type="term" value="F:nucleotide binding"/>
    <property type="evidence" value="ECO:0007669"/>
    <property type="project" value="InterPro"/>
</dbReference>
<dbReference type="Pfam" id="PF14520">
    <property type="entry name" value="HHH_5"/>
    <property type="match status" value="1"/>
</dbReference>
<dbReference type="OrthoDB" id="241095at2157"/>
<dbReference type="AlphaFoldDB" id="A0A1I6K5X8"/>
<name>A0A1I6K5X8_9EURY</name>
<organism evidence="1 2">
    <name type="scientific">Halomicrobium zhouii</name>
    <dbReference type="NCBI Taxonomy" id="767519"/>
    <lineage>
        <taxon>Archaea</taxon>
        <taxon>Methanobacteriati</taxon>
        <taxon>Methanobacteriota</taxon>
        <taxon>Stenosarchaea group</taxon>
        <taxon>Halobacteria</taxon>
        <taxon>Halobacteriales</taxon>
        <taxon>Haloarculaceae</taxon>
        <taxon>Halomicrobium</taxon>
    </lineage>
</organism>
<sequence length="180" mass="19744">MTQTQFAHPKSNRTDFDIGLVFADQRTGDLRKVVYADDRVVLVRDETAHSTLVPREAFVAELDARYRRRPAADPDVAGGPFERLQDLLAEYERQDGRKAEHKADALREALGRVENPDDDEPVSPEVPFEAVDGIGPSTAAKLRSRGFVTEADVRTASDDALLGVAGVGPANLTAIREFVD</sequence>
<dbReference type="STRING" id="767519.SAMN05216559_0225"/>
<gene>
    <name evidence="1" type="ORF">SAMN05216559_0225</name>
</gene>
<accession>A0A1I6K5X8</accession>
<keyword evidence="2" id="KW-1185">Reference proteome</keyword>
<evidence type="ECO:0000313" key="2">
    <source>
        <dbReference type="Proteomes" id="UP000199062"/>
    </source>
</evidence>
<evidence type="ECO:0000313" key="1">
    <source>
        <dbReference type="EMBL" id="SFR86478.1"/>
    </source>
</evidence>